<comment type="caution">
    <text evidence="5">The sequence shown here is derived from an EMBL/GenBank/DDBJ whole genome shotgun (WGS) entry which is preliminary data.</text>
</comment>
<reference evidence="5 6" key="1">
    <citation type="submission" date="2016-11" db="EMBL/GenBank/DDBJ databases">
        <title>The macronuclear genome of Stentor coeruleus: a giant cell with tiny introns.</title>
        <authorList>
            <person name="Slabodnick M."/>
            <person name="Ruby J.G."/>
            <person name="Reiff S.B."/>
            <person name="Swart E.C."/>
            <person name="Gosai S."/>
            <person name="Prabakaran S."/>
            <person name="Witkowska E."/>
            <person name="Larue G.E."/>
            <person name="Fisher S."/>
            <person name="Freeman R.M."/>
            <person name="Gunawardena J."/>
            <person name="Chu W."/>
            <person name="Stover N.A."/>
            <person name="Gregory B.D."/>
            <person name="Nowacki M."/>
            <person name="Derisi J."/>
            <person name="Roy S.W."/>
            <person name="Marshall W.F."/>
            <person name="Sood P."/>
        </authorList>
    </citation>
    <scope>NUCLEOTIDE SEQUENCE [LARGE SCALE GENOMIC DNA]</scope>
    <source>
        <strain evidence="5">WM001</strain>
    </source>
</reference>
<proteinExistence type="predicted"/>
<keyword evidence="2" id="KW-0833">Ubl conjugation pathway</keyword>
<feature type="compositionally biased region" description="Basic and acidic residues" evidence="3">
    <location>
        <begin position="259"/>
        <end position="279"/>
    </location>
</feature>
<evidence type="ECO:0000256" key="1">
    <source>
        <dbReference type="ARBA" id="ARBA00022679"/>
    </source>
</evidence>
<dbReference type="Pfam" id="PF00179">
    <property type="entry name" value="UQ_con"/>
    <property type="match status" value="1"/>
</dbReference>
<dbReference type="InterPro" id="IPR000608">
    <property type="entry name" value="UBC"/>
</dbReference>
<gene>
    <name evidence="5" type="ORF">SteCoe_10506</name>
</gene>
<protein>
    <recommendedName>
        <fullName evidence="4">UBC core domain-containing protein</fullName>
    </recommendedName>
</protein>
<accession>A0A1R2CFG3</accession>
<organism evidence="5 6">
    <name type="scientific">Stentor coeruleus</name>
    <dbReference type="NCBI Taxonomy" id="5963"/>
    <lineage>
        <taxon>Eukaryota</taxon>
        <taxon>Sar</taxon>
        <taxon>Alveolata</taxon>
        <taxon>Ciliophora</taxon>
        <taxon>Postciliodesmatophora</taxon>
        <taxon>Heterotrichea</taxon>
        <taxon>Heterotrichida</taxon>
        <taxon>Stentoridae</taxon>
        <taxon>Stentor</taxon>
    </lineage>
</organism>
<dbReference type="AlphaFoldDB" id="A0A1R2CFG3"/>
<evidence type="ECO:0000259" key="4">
    <source>
        <dbReference type="PROSITE" id="PS50127"/>
    </source>
</evidence>
<dbReference type="SUPFAM" id="SSF54495">
    <property type="entry name" value="UBC-like"/>
    <property type="match status" value="1"/>
</dbReference>
<dbReference type="OrthoDB" id="47801at2759"/>
<dbReference type="PANTHER" id="PTHR46116">
    <property type="entry name" value="(E3-INDEPENDENT) E2 UBIQUITIN-CONJUGATING ENZYME"/>
    <property type="match status" value="1"/>
</dbReference>
<feature type="region of interest" description="Disordered" evidence="3">
    <location>
        <begin position="23"/>
        <end position="59"/>
    </location>
</feature>
<sequence length="599" mass="67827">MDPNTLKESTDKTEELLNLPQECENLKEKNLPETPVTNPESIQESHPTESFSENTGIKRKGSIEVHESLSDIKEHQDPAELKNFTEEKKVESIDEKTLNEIPVEIHKKDDEKSIPETENAKVDVENLVSQFLDDVVKDVNKPVETIEKSEPELVEPLVKLEGILNPESHDDKQVVENKEEIKEKSVVEEKKSEVELSEPVVKLDLPEKDKEVHDEKQVLEKTQETEAKPVVEEKKDTETPSESETQTQESKPAQPIELEEQKDPVPKIEVKAEDIKEETPIEQATLENNEELPPPPQILFREPSSSDPEAPDSQHSYFQELGSLRLQMNDWTSTQLSTYIYDDSPLDQEGLNRINKEIKAMTRALPCEPSGAVFVSIDSSNLSRLKVMISGTEDTPYEHGLYLFDIKLDSNYPNSPPKMTIKTTGNGTLRFNPNLYDTGFVCLSIINTWGGDPEEMWNPSYSTLLQVFLSIQALVMNNDVIQKEPGYEHMDTNCPENEDYAGIVKYGNILYAMLGTLKNPPEEFKEIVIKHFTLKKEHILKTVEKWVKDSEKIGHGFGDYILSCHNAAAISALSTRGASVVFKELYDQLVEELAKLTSL</sequence>
<feature type="compositionally biased region" description="Polar residues" evidence="3">
    <location>
        <begin position="35"/>
        <end position="55"/>
    </location>
</feature>
<dbReference type="PROSITE" id="PS50127">
    <property type="entry name" value="UBC_2"/>
    <property type="match status" value="1"/>
</dbReference>
<dbReference type="InterPro" id="IPR016135">
    <property type="entry name" value="UBQ-conjugating_enzyme/RWD"/>
</dbReference>
<dbReference type="GO" id="GO:0016740">
    <property type="term" value="F:transferase activity"/>
    <property type="evidence" value="ECO:0007669"/>
    <property type="project" value="UniProtKB-KW"/>
</dbReference>
<evidence type="ECO:0000256" key="2">
    <source>
        <dbReference type="ARBA" id="ARBA00022786"/>
    </source>
</evidence>
<evidence type="ECO:0000313" key="6">
    <source>
        <dbReference type="Proteomes" id="UP000187209"/>
    </source>
</evidence>
<dbReference type="Gene3D" id="3.10.110.10">
    <property type="entry name" value="Ubiquitin Conjugating Enzyme"/>
    <property type="match status" value="1"/>
</dbReference>
<keyword evidence="6" id="KW-1185">Reference proteome</keyword>
<feature type="compositionally biased region" description="Low complexity" evidence="3">
    <location>
        <begin position="240"/>
        <end position="250"/>
    </location>
</feature>
<name>A0A1R2CFG3_9CILI</name>
<feature type="domain" description="UBC core" evidence="4">
    <location>
        <begin position="349"/>
        <end position="513"/>
    </location>
</feature>
<dbReference type="Proteomes" id="UP000187209">
    <property type="component" value="Unassembled WGS sequence"/>
</dbReference>
<dbReference type="EMBL" id="MPUH01000169">
    <property type="protein sequence ID" value="OMJ87759.1"/>
    <property type="molecule type" value="Genomic_DNA"/>
</dbReference>
<feature type="compositionally biased region" description="Basic and acidic residues" evidence="3">
    <location>
        <begin position="167"/>
        <end position="194"/>
    </location>
</feature>
<feature type="region of interest" description="Disordered" evidence="3">
    <location>
        <begin position="162"/>
        <end position="315"/>
    </location>
</feature>
<feature type="compositionally biased region" description="Basic and acidic residues" evidence="3">
    <location>
        <begin position="204"/>
        <end position="238"/>
    </location>
</feature>
<dbReference type="SMART" id="SM00212">
    <property type="entry name" value="UBCc"/>
    <property type="match status" value="1"/>
</dbReference>
<evidence type="ECO:0000313" key="5">
    <source>
        <dbReference type="EMBL" id="OMJ87759.1"/>
    </source>
</evidence>
<evidence type="ECO:0000256" key="3">
    <source>
        <dbReference type="SAM" id="MobiDB-lite"/>
    </source>
</evidence>
<feature type="compositionally biased region" description="Low complexity" evidence="3">
    <location>
        <begin position="302"/>
        <end position="313"/>
    </location>
</feature>
<keyword evidence="1" id="KW-0808">Transferase</keyword>
<dbReference type="CDD" id="cd23810">
    <property type="entry name" value="UBCc_BIRC6"/>
    <property type="match status" value="1"/>
</dbReference>